<dbReference type="Pfam" id="PF03717">
    <property type="entry name" value="PBP_dimer"/>
    <property type="match status" value="1"/>
</dbReference>
<dbReference type="InterPro" id="IPR050515">
    <property type="entry name" value="Beta-lactam/transpept"/>
</dbReference>
<dbReference type="Gene3D" id="3.30.450.330">
    <property type="match status" value="1"/>
</dbReference>
<organism evidence="6 7">
    <name type="scientific">Arthrobacter sulfonylureivorans</name>
    <dbReference type="NCBI Taxonomy" id="2486855"/>
    <lineage>
        <taxon>Bacteria</taxon>
        <taxon>Bacillati</taxon>
        <taxon>Actinomycetota</taxon>
        <taxon>Actinomycetes</taxon>
        <taxon>Micrococcales</taxon>
        <taxon>Micrococcaceae</taxon>
        <taxon>Arthrobacter</taxon>
    </lineage>
</organism>
<proteinExistence type="inferred from homology"/>
<protein>
    <submittedName>
        <fullName evidence="6">Penicillin-binding protein 2</fullName>
    </submittedName>
</protein>
<dbReference type="EMBL" id="CP093326">
    <property type="protein sequence ID" value="UNK44701.1"/>
    <property type="molecule type" value="Genomic_DNA"/>
</dbReference>
<dbReference type="SUPFAM" id="SSF56519">
    <property type="entry name" value="Penicillin binding protein dimerisation domain"/>
    <property type="match status" value="1"/>
</dbReference>
<sequence>MAAPTAKRQPADRTARATRRLRAGLAIVLVLLVILGARLFQLQGLDTAGMAQAAVDKRLRTVDLPALRGEILDANNKVLARSVQRFDIVVDQRLVEDYTRFDPIGQESEDIKIADAIAELAGILGQDAKTVTKAVTGDKPFNYVAKSVTPEVQQKIEDLAFPGLSARETTIRNYPAGAVAGSVVGFMRSDGVPLEGIEASQNDVLSGTPGTKTYEIGADGIRIPVGTNEEVPAVNGQSVRLTLNTDIQWYAQEVIAETVKDYGAEYGTVVVLNAKTGDLIALADSTTVDPNDPGATPDGDRQSMAVTRTFEPGSTTKMITMAAAIEEGITTPASRYTIPPKSTVNGQTFQDATPHGTLTRTTAGIFAQSLNTGTTMISQQLTRQQRYDYLRKFGIGQGFDIGIGGASAGLLAAPDTWDGRQEFTVMFGQGLAQTALHTAVAFGTIANNGVLMQPRLIDAYIDPNGTVQEAPAQKGSRAVSKKTANQVQDMLETNPKYHSGKAGNIEDYRIGVKTGTAEAPSASGGFSGYTISMAGIAPMEDPEFVVVATIQRPQGGVLTLTAGPTFKKVMTQVLNAYNVPPSTSKRVDLPLE</sequence>
<evidence type="ECO:0000259" key="4">
    <source>
        <dbReference type="Pfam" id="PF00905"/>
    </source>
</evidence>
<dbReference type="Proteomes" id="UP000829069">
    <property type="component" value="Chromosome"/>
</dbReference>
<name>A0ABY3W8T3_9MICC</name>
<dbReference type="InterPro" id="IPR001460">
    <property type="entry name" value="PCN-bd_Tpept"/>
</dbReference>
<evidence type="ECO:0000313" key="6">
    <source>
        <dbReference type="EMBL" id="UNK44701.1"/>
    </source>
</evidence>
<keyword evidence="3" id="KW-0472">Membrane</keyword>
<dbReference type="Gene3D" id="3.90.1310.10">
    <property type="entry name" value="Penicillin-binding protein 2a (Domain 2)"/>
    <property type="match status" value="1"/>
</dbReference>
<feature type="domain" description="Penicillin-binding protein transpeptidase" evidence="4">
    <location>
        <begin position="267"/>
        <end position="570"/>
    </location>
</feature>
<dbReference type="InterPro" id="IPR005311">
    <property type="entry name" value="PBP_dimer"/>
</dbReference>
<dbReference type="PANTHER" id="PTHR30627">
    <property type="entry name" value="PEPTIDOGLYCAN D,D-TRANSPEPTIDASE"/>
    <property type="match status" value="1"/>
</dbReference>
<evidence type="ECO:0000256" key="1">
    <source>
        <dbReference type="ARBA" id="ARBA00004370"/>
    </source>
</evidence>
<keyword evidence="7" id="KW-1185">Reference proteome</keyword>
<evidence type="ECO:0000256" key="3">
    <source>
        <dbReference type="ARBA" id="ARBA00023136"/>
    </source>
</evidence>
<accession>A0ABY3W8T3</accession>
<dbReference type="RefSeq" id="WP_241913100.1">
    <property type="nucleotide sequence ID" value="NZ_CP093326.1"/>
</dbReference>
<evidence type="ECO:0000313" key="7">
    <source>
        <dbReference type="Proteomes" id="UP000829069"/>
    </source>
</evidence>
<dbReference type="PANTHER" id="PTHR30627:SF1">
    <property type="entry name" value="PEPTIDOGLYCAN D,D-TRANSPEPTIDASE FTSI"/>
    <property type="match status" value="1"/>
</dbReference>
<dbReference type="Pfam" id="PF00905">
    <property type="entry name" value="Transpeptidase"/>
    <property type="match status" value="1"/>
</dbReference>
<evidence type="ECO:0000259" key="5">
    <source>
        <dbReference type="Pfam" id="PF03717"/>
    </source>
</evidence>
<dbReference type="InterPro" id="IPR012338">
    <property type="entry name" value="Beta-lactam/transpept-like"/>
</dbReference>
<comment type="similarity">
    <text evidence="2">Belongs to the transpeptidase family.</text>
</comment>
<dbReference type="Gene3D" id="3.40.710.10">
    <property type="entry name" value="DD-peptidase/beta-lactamase superfamily"/>
    <property type="match status" value="1"/>
</dbReference>
<reference evidence="6 7" key="1">
    <citation type="submission" date="2022-03" db="EMBL/GenBank/DDBJ databases">
        <title>Isotopic signatures of nitrous oxide derived from detoxification processes.</title>
        <authorList>
            <person name="Behrendt U."/>
            <person name="Buchen C."/>
            <person name="Well R."/>
            <person name="Ulrich A."/>
            <person name="Rohe L."/>
            <person name="Kolb S."/>
            <person name="Schloter M."/>
            <person name="Horn M.A."/>
            <person name="Augustin J."/>
        </authorList>
    </citation>
    <scope>NUCLEOTIDE SEQUENCE [LARGE SCALE GENOMIC DNA]</scope>
    <source>
        <strain evidence="6 7">S4-C24</strain>
    </source>
</reference>
<comment type="subcellular location">
    <subcellularLocation>
        <location evidence="1">Membrane</location>
    </subcellularLocation>
</comment>
<feature type="domain" description="Penicillin-binding protein dimerisation" evidence="5">
    <location>
        <begin position="64"/>
        <end position="221"/>
    </location>
</feature>
<evidence type="ECO:0000256" key="2">
    <source>
        <dbReference type="ARBA" id="ARBA00007171"/>
    </source>
</evidence>
<dbReference type="InterPro" id="IPR036138">
    <property type="entry name" value="PBP_dimer_sf"/>
</dbReference>
<dbReference type="SUPFAM" id="SSF56601">
    <property type="entry name" value="beta-lactamase/transpeptidase-like"/>
    <property type="match status" value="1"/>
</dbReference>
<gene>
    <name evidence="6" type="ORF">MNQ99_12015</name>
</gene>